<dbReference type="EMBL" id="JAQMHB010000001">
    <property type="protein sequence ID" value="MDS9991320.1"/>
    <property type="molecule type" value="Genomic_DNA"/>
</dbReference>
<dbReference type="PRINTS" id="PR01488">
    <property type="entry name" value="RTXTOXINA"/>
</dbReference>
<evidence type="ECO:0000256" key="4">
    <source>
        <dbReference type="ARBA" id="ARBA00022656"/>
    </source>
</evidence>
<proteinExistence type="predicted"/>
<dbReference type="SMART" id="SM00736">
    <property type="entry name" value="CADG"/>
    <property type="match status" value="1"/>
</dbReference>
<dbReference type="SUPFAM" id="SSF51120">
    <property type="entry name" value="beta-Roll"/>
    <property type="match status" value="11"/>
</dbReference>
<dbReference type="Pfam" id="PF26363">
    <property type="entry name" value="Phospholipase-like"/>
    <property type="match status" value="1"/>
</dbReference>
<dbReference type="PRINTS" id="PR00313">
    <property type="entry name" value="CABNDNGRPT"/>
</dbReference>
<evidence type="ECO:0000256" key="9">
    <source>
        <dbReference type="SAM" id="MobiDB-lite"/>
    </source>
</evidence>
<sequence>MNFTDLQLDYARLSANVYGAKASVRSPLNTLQIPEKWHQLDMPERVLDSGFMARAYQNEETGEVVIAYAGTTKEEGAELSDWATGNIPAGTGIYSAQVYEAAAFYLDVLKMPGVDKSKVSFTGHSLGGGLASLMAVYFDKKATVFDQAPFEASTLQIYEEGSSYPRMEEYRVRLKSDGYDLPKEFNDYMDHGDLDGRNKNVKQIVVDGEVLSYITGGLAKVNDGKPISIDPQAESMFGWGGSMLADFNKAVDLHSMTLMVGLMNSQQFLEIVQNYKELLPRLFQGVYQDVAPTSLIKSTLLELLVQRQLAEEGALDALAIDLSKIKGTELRGGDGFFSIDENGQSKKINLAAAMVDVVLAGIYQQADGRTPQSGFLSEITGVLTRADGYLAFDAEALGKQREVGIQSLSQYVALRTQGMPVGASTLAHARWGIQDGGPMHYVASESDTRSDVVVALHNSNIIATGGGDDLVLGGGSDDDINGGSGNDQLYGGAGMDIYRFYSKDSVLATVDRIYDSGGDGFIYMDDVKVVAGERISDSAWLDGSGKLVLKWIPEPFGGLVVKNIATGGTIYVDKWSNGQLGITLAGEIAVVDLASITDEADAFGDPALNGGDDTVAALGGNDGLSGGIGDDYLDGGDGDDLIAGGAGDDRLVGGDGNDYIFDGARQMSLRALDDQRRDADGKTELDRFKEQWAAAGQSVIASGKNWFIYRGADGKIVVNAPGWVDVDANTSPGGDDIIDAGAGDDHVFAGEGDDVVTGGAGKDTIEGGDGNDILSGGKDDDFIIGDGRSADALLGPSASGANPNGNDVLNGEEGNDRLYGYGGSDQLFGGDGDDILKGFGNPDAQEVAGQENDYLDGGAGNDKIEGGGGNDIIYGGTGADELSGDDQFVDVALHGNDFIDGGDGDDLIWGFGGADTLKGGAGNDIITGDYAGLPLWAQGDDVIDAGEGDDIVQGNGGNDLIYGGAGDDVLGGGEGDDRMFGGDGKDELQGGAGDDMLYGGAGDDRLYGEAGTDYLQGGEGNDELQGGDGNDALYGDAGADILFGQAGDDVLSGGEGDDSLQGGSGNDTLDGGSGIDYLSGGDGDDILRGGQQNDELNGGAGDDALDGGDGNDLLFGNEGNDYLSGGNGDDQLTGAIGNDTLLGGAGADSLYGQEGDDVLDGEDGNDVLFGGAGNDTLSGGGGDDVLIGEAGDDVMAGGGGNNSYFFDRGFGHDVIRLTAGAKDQIVFREDITSDELIFTRNGDDLTVRMADDTDAVSLMGYFIAGNQGVIRTSDGYSYSASSFANGALQGRATKGTEGADTIEGTESADRIYGLAGNDTLYGGAGDDLLDGGAGDDVLYDGAGNDTLVGGTGNDTYFVGSFSGLDTIAQLGAPNAGSDRIVLSRFDSQSAMNYQISGSDLLIAAYSDNGPGAIVRLEGFLAAGAPRHVIELGDGKTLTALDFNRVSWWGTSGADTYSGGFGPDSIYGGAGNDVLSGGAGDDLISGDDGDDTLYGGIGNDSLFDGQGRDVLYGEDGDDTFNITRDSQVDRFIGGKGNDAYYMYHNYTSSWQPPVADLSEIEEEAGGGVDTLYTNYYIVRLTSNIENAVVKAASFWYTAVPSQVIGNELNNEIRIEQDSAAGSYSGKKYLLDGGAGDDTLIGRESDDTYVVDSEGDIIVESSMYKSIDTVRASFSYSIADKLQLENIELTDDSVESTAIGNRLNNVLNGRMSSAANTLIGGAGDDTYIAGENDIIVEEVGGGQDTRLVYGDFDVPSGANIEIYRLVEGYNATLRGNEEDNILYASVEGAALIGGDGNDHLYATSWVSNRLEGGDGDDLLQSSARSAILTGGRGADEIVTGAGDERIMYSLGDGQDVIRAESQNNNGADVLQFSADVRPEDVLWSRAGNDLLITIGSSGDAVTVKDYWKDDGTGAQSFGNTVGEFYFDYDQSTHRGDLAQLPYFNKPPVADSQVQATINAIRGEEARYELPEGMFTDDPSDTLTYSLQSSGWGLPDWLSIDSVTGSISGVAPVGGSTVPLFYVVATDSAGGTATHSVRLNVRNLIQGSSESDVLEGTSAAEELRGLEGNDRLDGKGGYYDRLVGGNGDDVYVLRTGDEEIVELSGGGFDTIEISENYSYLRTEFVERIVLKEGSSATQASTSNSDQELVGNSYSNMLFAGVGNNKLVGGAGDDSYIFEYGLHGSDVIDNSGGGEDEVRFDYFHISRDDLIFNRQDDDLIIRVDGKEGQVRIVNQFKGDGTGVAGLSIGYDDRITASEFEGLLSPSDSTPSNERFAANAVTANNNAIHEAEFDDVESMQSRRTGVSGRRSNSLLYHRFDGGARVGAISHIDNFREIRTLVEAMSGFSGATNPHSADATFADSAVFPLRSALLASAHAHATHVSHIEM</sequence>
<dbReference type="PANTHER" id="PTHR38340:SF1">
    <property type="entry name" value="S-LAYER PROTEIN"/>
    <property type="match status" value="1"/>
</dbReference>
<dbReference type="Gene3D" id="2.150.10.10">
    <property type="entry name" value="Serralysin-like metalloprotease, C-terminal"/>
    <property type="match status" value="13"/>
</dbReference>
<evidence type="ECO:0000313" key="12">
    <source>
        <dbReference type="Proteomes" id="UP001260534"/>
    </source>
</evidence>
<dbReference type="InterPro" id="IPR050557">
    <property type="entry name" value="RTX_toxin/Mannuronan_C5-epim"/>
</dbReference>
<keyword evidence="6" id="KW-0106">Calcium</keyword>
<feature type="domain" description="Dystroglycan-type cadherin-like" evidence="10">
    <location>
        <begin position="1950"/>
        <end position="2045"/>
    </location>
</feature>
<dbReference type="InterPro" id="IPR003995">
    <property type="entry name" value="RTX_toxin_determinant-A"/>
</dbReference>
<evidence type="ECO:0000256" key="2">
    <source>
        <dbReference type="ARBA" id="ARBA00004613"/>
    </source>
</evidence>
<dbReference type="RefSeq" id="WP_304944644.1">
    <property type="nucleotide sequence ID" value="NZ_JAGHXG010000005.1"/>
</dbReference>
<keyword evidence="4" id="KW-0800">Toxin</keyword>
<dbReference type="InterPro" id="IPR015919">
    <property type="entry name" value="Cadherin-like_sf"/>
</dbReference>
<evidence type="ECO:0000313" key="11">
    <source>
        <dbReference type="EMBL" id="MDS9991320.1"/>
    </source>
</evidence>
<comment type="subcellular location">
    <subcellularLocation>
        <location evidence="1">Membrane</location>
    </subcellularLocation>
    <subcellularLocation>
        <location evidence="2">Secreted</location>
    </subcellularLocation>
</comment>
<evidence type="ECO:0000256" key="1">
    <source>
        <dbReference type="ARBA" id="ARBA00004370"/>
    </source>
</evidence>
<feature type="compositionally biased region" description="Low complexity" evidence="9">
    <location>
        <begin position="1111"/>
        <end position="1121"/>
    </location>
</feature>
<dbReference type="PROSITE" id="PS00330">
    <property type="entry name" value="HEMOLYSIN_CALCIUM"/>
    <property type="match status" value="18"/>
</dbReference>
<evidence type="ECO:0000256" key="8">
    <source>
        <dbReference type="ARBA" id="ARBA00023136"/>
    </source>
</evidence>
<dbReference type="SUPFAM" id="SSF53474">
    <property type="entry name" value="alpha/beta-Hydrolases"/>
    <property type="match status" value="1"/>
</dbReference>
<keyword evidence="8" id="KW-0472">Membrane</keyword>
<feature type="region of interest" description="Disordered" evidence="9">
    <location>
        <begin position="1009"/>
        <end position="1031"/>
    </location>
</feature>
<dbReference type="InterPro" id="IPR029058">
    <property type="entry name" value="AB_hydrolase_fold"/>
</dbReference>
<feature type="region of interest" description="Disordered" evidence="9">
    <location>
        <begin position="972"/>
        <end position="995"/>
    </location>
</feature>
<keyword evidence="7" id="KW-0843">Virulence</keyword>
<gene>
    <name evidence="11" type="ORF">PNQ69_00915</name>
</gene>
<keyword evidence="5" id="KW-0677">Repeat</keyword>
<feature type="region of interest" description="Disordered" evidence="9">
    <location>
        <begin position="1046"/>
        <end position="1126"/>
    </location>
</feature>
<dbReference type="Gene3D" id="2.60.40.10">
    <property type="entry name" value="Immunoglobulins"/>
    <property type="match status" value="1"/>
</dbReference>
<organism evidence="11 12">
    <name type="scientific">Xanthomonas hawaiiensis</name>
    <dbReference type="NCBI Taxonomy" id="3003247"/>
    <lineage>
        <taxon>Bacteria</taxon>
        <taxon>Pseudomonadati</taxon>
        <taxon>Pseudomonadota</taxon>
        <taxon>Gammaproteobacteria</taxon>
        <taxon>Lysobacterales</taxon>
        <taxon>Lysobacteraceae</taxon>
        <taxon>Xanthomonas</taxon>
    </lineage>
</organism>
<evidence type="ECO:0000256" key="3">
    <source>
        <dbReference type="ARBA" id="ARBA00022525"/>
    </source>
</evidence>
<evidence type="ECO:0000256" key="5">
    <source>
        <dbReference type="ARBA" id="ARBA00022737"/>
    </source>
</evidence>
<dbReference type="Pfam" id="PF00353">
    <property type="entry name" value="HemolysinCabind"/>
    <property type="match status" value="20"/>
</dbReference>
<feature type="compositionally biased region" description="Basic and acidic residues" evidence="9">
    <location>
        <begin position="975"/>
        <end position="988"/>
    </location>
</feature>
<comment type="caution">
    <text evidence="11">The sequence shown here is derived from an EMBL/GenBank/DDBJ whole genome shotgun (WGS) entry which is preliminary data.</text>
</comment>
<dbReference type="InterPro" id="IPR011049">
    <property type="entry name" value="Serralysin-like_metalloprot_C"/>
</dbReference>
<dbReference type="InterPro" id="IPR013783">
    <property type="entry name" value="Ig-like_fold"/>
</dbReference>
<accession>A0ABU2HZJ8</accession>
<dbReference type="SUPFAM" id="SSF49313">
    <property type="entry name" value="Cadherin-like"/>
    <property type="match status" value="1"/>
</dbReference>
<reference evidence="11 12" key="1">
    <citation type="submission" date="2023-01" db="EMBL/GenBank/DDBJ databases">
        <title>Xanthomonas hawaiianensis sp. nov. isolated from Araceae family in Hawaii.</title>
        <authorList>
            <person name="Chunag S.-C."/>
            <person name="Dobhal S."/>
            <person name="Alvarez A."/>
            <person name="Arif M."/>
        </authorList>
    </citation>
    <scope>NUCLEOTIDE SEQUENCE [LARGE SCALE GENOMIC DNA]</scope>
    <source>
        <strain evidence="11 12">A2111</strain>
    </source>
</reference>
<keyword evidence="12" id="KW-1185">Reference proteome</keyword>
<name>A0ABU2HZJ8_9XANT</name>
<evidence type="ECO:0000256" key="6">
    <source>
        <dbReference type="ARBA" id="ARBA00022837"/>
    </source>
</evidence>
<dbReference type="InterPro" id="IPR018511">
    <property type="entry name" value="Hemolysin-typ_Ca-bd_CS"/>
</dbReference>
<dbReference type="Proteomes" id="UP001260534">
    <property type="component" value="Unassembled WGS sequence"/>
</dbReference>
<evidence type="ECO:0000259" key="10">
    <source>
        <dbReference type="SMART" id="SM00736"/>
    </source>
</evidence>
<protein>
    <submittedName>
        <fullName evidence="11">Ig domain-containing protein</fullName>
    </submittedName>
</protein>
<dbReference type="Gene3D" id="3.40.50.1820">
    <property type="entry name" value="alpha/beta hydrolase"/>
    <property type="match status" value="1"/>
</dbReference>
<keyword evidence="3" id="KW-0964">Secreted</keyword>
<dbReference type="InterPro" id="IPR001343">
    <property type="entry name" value="Hemolysn_Ca-bd"/>
</dbReference>
<dbReference type="Pfam" id="PF05345">
    <property type="entry name" value="He_PIG"/>
    <property type="match status" value="1"/>
</dbReference>
<evidence type="ECO:0000256" key="7">
    <source>
        <dbReference type="ARBA" id="ARBA00023026"/>
    </source>
</evidence>
<dbReference type="PANTHER" id="PTHR38340">
    <property type="entry name" value="S-LAYER PROTEIN"/>
    <property type="match status" value="1"/>
</dbReference>
<dbReference type="InterPro" id="IPR006644">
    <property type="entry name" value="Cadg"/>
</dbReference>